<protein>
    <recommendedName>
        <fullName evidence="3">Peptidase aspartic putative domain-containing protein</fullName>
    </recommendedName>
</protein>
<name>A0A4C1WPB9_EUMVA</name>
<dbReference type="Proteomes" id="UP000299102">
    <property type="component" value="Unassembled WGS sequence"/>
</dbReference>
<keyword evidence="2" id="KW-1185">Reference proteome</keyword>
<reference evidence="1 2" key="1">
    <citation type="journal article" date="2019" name="Commun. Biol.">
        <title>The bagworm genome reveals a unique fibroin gene that provides high tensile strength.</title>
        <authorList>
            <person name="Kono N."/>
            <person name="Nakamura H."/>
            <person name="Ohtoshi R."/>
            <person name="Tomita M."/>
            <person name="Numata K."/>
            <person name="Arakawa K."/>
        </authorList>
    </citation>
    <scope>NUCLEOTIDE SEQUENCE [LARGE SCALE GENOMIC DNA]</scope>
</reference>
<dbReference type="AlphaFoldDB" id="A0A4C1WPB9"/>
<organism evidence="1 2">
    <name type="scientific">Eumeta variegata</name>
    <name type="common">Bagworm moth</name>
    <name type="synonym">Eumeta japonica</name>
    <dbReference type="NCBI Taxonomy" id="151549"/>
    <lineage>
        <taxon>Eukaryota</taxon>
        <taxon>Metazoa</taxon>
        <taxon>Ecdysozoa</taxon>
        <taxon>Arthropoda</taxon>
        <taxon>Hexapoda</taxon>
        <taxon>Insecta</taxon>
        <taxon>Pterygota</taxon>
        <taxon>Neoptera</taxon>
        <taxon>Endopterygota</taxon>
        <taxon>Lepidoptera</taxon>
        <taxon>Glossata</taxon>
        <taxon>Ditrysia</taxon>
        <taxon>Tineoidea</taxon>
        <taxon>Psychidae</taxon>
        <taxon>Oiketicinae</taxon>
        <taxon>Eumeta</taxon>
    </lineage>
</organism>
<accession>A0A4C1WPB9</accession>
<comment type="caution">
    <text evidence="1">The sequence shown here is derived from an EMBL/GenBank/DDBJ whole genome shotgun (WGS) entry which is preliminary data.</text>
</comment>
<proteinExistence type="predicted"/>
<dbReference type="OrthoDB" id="10055784at2759"/>
<evidence type="ECO:0008006" key="3">
    <source>
        <dbReference type="Google" id="ProtNLM"/>
    </source>
</evidence>
<evidence type="ECO:0000313" key="2">
    <source>
        <dbReference type="Proteomes" id="UP000299102"/>
    </source>
</evidence>
<evidence type="ECO:0000313" key="1">
    <source>
        <dbReference type="EMBL" id="GBP52372.1"/>
    </source>
</evidence>
<gene>
    <name evidence="1" type="ORF">EVAR_37760_1</name>
</gene>
<dbReference type="EMBL" id="BGZK01000601">
    <property type="protein sequence ID" value="GBP52372.1"/>
    <property type="molecule type" value="Genomic_DNA"/>
</dbReference>
<sequence length="305" mass="34701">MDVIARWEVANESGACLKYLSKRHRCSSRKTKPCDIKDCKLGHNRMLNNENMRRTRVYEEALNANEVQKELSDTKGEIKTFALLDEGATISFNDEEWAKNIGSSGSIRPLNLIGIKMTKSEPSSQSVNLTVTGLNNDQHVFENVALSRELLAWERGLLSLNTIRVCDLPHNSPSTGSLLFTRREIRTMQLEYTDALSDLDVLAKIIKQYQLSDIANFVIKLLKNVSIFLLSNERQRTFGDYAAGPRGGRNNAPEHNRLCSEIIRENVIYRRDNGRAGDDLRNKRIYDRRPRRPVGVLYRAAFGAM</sequence>